<accession>A0A397S9K4</accession>
<reference evidence="1 2" key="1">
    <citation type="submission" date="2018-06" db="EMBL/GenBank/DDBJ databases">
        <title>Comparative genomics reveals the genomic features of Rhizophagus irregularis, R. cerebriforme, R. diaphanum and Gigaspora rosea, and their symbiotic lifestyle signature.</title>
        <authorList>
            <person name="Morin E."/>
            <person name="San Clemente H."/>
            <person name="Chen E.C.H."/>
            <person name="De La Providencia I."/>
            <person name="Hainaut M."/>
            <person name="Kuo A."/>
            <person name="Kohler A."/>
            <person name="Murat C."/>
            <person name="Tang N."/>
            <person name="Roy S."/>
            <person name="Loubradou J."/>
            <person name="Henrissat B."/>
            <person name="Grigoriev I.V."/>
            <person name="Corradi N."/>
            <person name="Roux C."/>
            <person name="Martin F.M."/>
        </authorList>
    </citation>
    <scope>NUCLEOTIDE SEQUENCE [LARGE SCALE GENOMIC DNA]</scope>
    <source>
        <strain evidence="1 2">DAOM 227022</strain>
    </source>
</reference>
<dbReference type="AlphaFoldDB" id="A0A397S9K4"/>
<organism evidence="1 2">
    <name type="scientific">Glomus cerebriforme</name>
    <dbReference type="NCBI Taxonomy" id="658196"/>
    <lineage>
        <taxon>Eukaryota</taxon>
        <taxon>Fungi</taxon>
        <taxon>Fungi incertae sedis</taxon>
        <taxon>Mucoromycota</taxon>
        <taxon>Glomeromycotina</taxon>
        <taxon>Glomeromycetes</taxon>
        <taxon>Glomerales</taxon>
        <taxon>Glomeraceae</taxon>
        <taxon>Glomus</taxon>
    </lineage>
</organism>
<evidence type="ECO:0000313" key="1">
    <source>
        <dbReference type="EMBL" id="RIA82990.1"/>
    </source>
</evidence>
<dbReference type="EMBL" id="QKYT01000609">
    <property type="protein sequence ID" value="RIA82990.1"/>
    <property type="molecule type" value="Genomic_DNA"/>
</dbReference>
<name>A0A397S9K4_9GLOM</name>
<protein>
    <submittedName>
        <fullName evidence="1">Uncharacterized protein</fullName>
    </submittedName>
</protein>
<sequence>MHFITFFVNTDTSRIYFVHPPKHGTCEPNSDRNTTINYFSSHKSLDIESQTITNGNSLKFITTRGRQYLELKYHMHFLTEKKRAILFSYRGTFNNYRDTI</sequence>
<comment type="caution">
    <text evidence="1">The sequence shown here is derived from an EMBL/GenBank/DDBJ whole genome shotgun (WGS) entry which is preliminary data.</text>
</comment>
<evidence type="ECO:0000313" key="2">
    <source>
        <dbReference type="Proteomes" id="UP000265703"/>
    </source>
</evidence>
<proteinExistence type="predicted"/>
<dbReference type="Proteomes" id="UP000265703">
    <property type="component" value="Unassembled WGS sequence"/>
</dbReference>
<keyword evidence="2" id="KW-1185">Reference proteome</keyword>
<gene>
    <name evidence="1" type="ORF">C1645_787294</name>
</gene>